<accession>A0A0N4XGA6</accession>
<feature type="chain" id="PRO_5043124571" evidence="2">
    <location>
        <begin position="23"/>
        <end position="76"/>
    </location>
</feature>
<dbReference type="EMBL" id="UYSL01001303">
    <property type="protein sequence ID" value="VDL65075.1"/>
    <property type="molecule type" value="Genomic_DNA"/>
</dbReference>
<evidence type="ECO:0000256" key="2">
    <source>
        <dbReference type="SAM" id="SignalP"/>
    </source>
</evidence>
<dbReference type="WBParaSite" id="NBR_0000155801-mRNA-1">
    <property type="protein sequence ID" value="NBR_0000155801-mRNA-1"/>
    <property type="gene ID" value="NBR_0000155801"/>
</dbReference>
<feature type="region of interest" description="Disordered" evidence="1">
    <location>
        <begin position="53"/>
        <end position="76"/>
    </location>
</feature>
<evidence type="ECO:0000313" key="4">
    <source>
        <dbReference type="Proteomes" id="UP000271162"/>
    </source>
</evidence>
<keyword evidence="2" id="KW-0732">Signal</keyword>
<feature type="signal peptide" evidence="2">
    <location>
        <begin position="1"/>
        <end position="22"/>
    </location>
</feature>
<gene>
    <name evidence="3" type="ORF">NBR_LOCUS1559</name>
</gene>
<name>A0A0N4XGA6_NIPBR</name>
<protein>
    <submittedName>
        <fullName evidence="5">Secreted protein</fullName>
    </submittedName>
</protein>
<reference evidence="3 4" key="2">
    <citation type="submission" date="2018-11" db="EMBL/GenBank/DDBJ databases">
        <authorList>
            <consortium name="Pathogen Informatics"/>
        </authorList>
    </citation>
    <scope>NUCLEOTIDE SEQUENCE [LARGE SCALE GENOMIC DNA]</scope>
</reference>
<dbReference type="AlphaFoldDB" id="A0A0N4XGA6"/>
<sequence>MRAFVLFLIATILAVEIQDTTAFWGRRGRYHPMRLPPCYYNYNDDSDDYNYRKLRRRSDPPYPSCHMRGRPIEETQ</sequence>
<dbReference type="Proteomes" id="UP000271162">
    <property type="component" value="Unassembled WGS sequence"/>
</dbReference>
<reference evidence="5" key="1">
    <citation type="submission" date="2017-02" db="UniProtKB">
        <authorList>
            <consortium name="WormBaseParasite"/>
        </authorList>
    </citation>
    <scope>IDENTIFICATION</scope>
</reference>
<organism evidence="5">
    <name type="scientific">Nippostrongylus brasiliensis</name>
    <name type="common">Rat hookworm</name>
    <dbReference type="NCBI Taxonomy" id="27835"/>
    <lineage>
        <taxon>Eukaryota</taxon>
        <taxon>Metazoa</taxon>
        <taxon>Ecdysozoa</taxon>
        <taxon>Nematoda</taxon>
        <taxon>Chromadorea</taxon>
        <taxon>Rhabditida</taxon>
        <taxon>Rhabditina</taxon>
        <taxon>Rhabditomorpha</taxon>
        <taxon>Strongyloidea</taxon>
        <taxon>Heligmosomidae</taxon>
        <taxon>Nippostrongylus</taxon>
    </lineage>
</organism>
<evidence type="ECO:0000313" key="5">
    <source>
        <dbReference type="WBParaSite" id="NBR_0000155801-mRNA-1"/>
    </source>
</evidence>
<proteinExistence type="predicted"/>
<evidence type="ECO:0000313" key="3">
    <source>
        <dbReference type="EMBL" id="VDL65075.1"/>
    </source>
</evidence>
<evidence type="ECO:0000256" key="1">
    <source>
        <dbReference type="SAM" id="MobiDB-lite"/>
    </source>
</evidence>
<keyword evidence="4" id="KW-1185">Reference proteome</keyword>